<dbReference type="Proteomes" id="UP000076205">
    <property type="component" value="Unassembled WGS sequence"/>
</dbReference>
<gene>
    <name evidence="2" type="ORF">SAMEA2273352_04689</name>
</gene>
<accession>A0A822X1I8</accession>
<sequence length="451" mass="51723">MFNLIVAGDIYNFIKEDSGRENFSVSRLLESTPEDIRNNLLPLTDESLEYLSSLPVLFMTEPEREWGEDFDTSEYSEIRIGSISDLKITKLGRDTVIAFNFKIERNLGKCKLNDESHYSDALSLGGFGLHRTHWSIKRLDIDTVLDLLGIEGQLPPVQPKKTNLPNKTEDIVISDVNTYLDKVLKHNFDENEEVFYRGHSDHRYELEPSLYRKSPEGVFRYRQHESEMITELLTVQPSEFTTDRYMLDKLVRMQHYGLPTRLLDVTTNPLIALYFACSSKKIEKGSEVDGNVIIITTKKNQIKFFDSDTVSCIANLSRLPEHLKKELDFNLNKHEFNKTDPCAQLLHLIKDEKSYFKHVIEPSDLRSLLVVKGRMTNPRINSQSGAFLIFGEDAVLPETGFSEIKIKKLRIQNKSGLMKELARFGINESTVYPGIEKAAGEIAKKYDISKI</sequence>
<name>A0A822X1I8_9ENTR</name>
<evidence type="ECO:0000313" key="2">
    <source>
        <dbReference type="EMBL" id="CZY31440.1"/>
    </source>
</evidence>
<comment type="caution">
    <text evidence="2">The sequence shown here is derived from an EMBL/GenBank/DDBJ whole genome shotgun (WGS) entry which is preliminary data.</text>
</comment>
<dbReference type="RefSeq" id="WP_063162190.1">
    <property type="nucleotide sequence ID" value="NZ_CP135494.1"/>
</dbReference>
<proteinExistence type="predicted"/>
<feature type="domain" description="FRG" evidence="1">
    <location>
        <begin position="190"/>
        <end position="293"/>
    </location>
</feature>
<evidence type="ECO:0000313" key="3">
    <source>
        <dbReference type="Proteomes" id="UP000076205"/>
    </source>
</evidence>
<reference evidence="2 3" key="1">
    <citation type="submission" date="2016-03" db="EMBL/GenBank/DDBJ databases">
        <authorList>
            <consortium name="Pathogen Informatics"/>
        </authorList>
    </citation>
    <scope>NUCLEOTIDE SEQUENCE [LARGE SCALE GENOMIC DNA]</scope>
    <source>
        <strain evidence="3">e1424</strain>
    </source>
</reference>
<evidence type="ECO:0000259" key="1">
    <source>
        <dbReference type="SMART" id="SM00901"/>
    </source>
</evidence>
<protein>
    <submittedName>
        <fullName evidence="2">FRG domain</fullName>
    </submittedName>
</protein>
<dbReference type="EMBL" id="FJYW01000016">
    <property type="protein sequence ID" value="CZY31440.1"/>
    <property type="molecule type" value="Genomic_DNA"/>
</dbReference>
<dbReference type="SMART" id="SM00901">
    <property type="entry name" value="FRG"/>
    <property type="match status" value="1"/>
</dbReference>
<dbReference type="Pfam" id="PF08867">
    <property type="entry name" value="FRG"/>
    <property type="match status" value="1"/>
</dbReference>
<dbReference type="AlphaFoldDB" id="A0A822X1I8"/>
<organism evidence="2 3">
    <name type="scientific">Enterobacter hormaechei</name>
    <dbReference type="NCBI Taxonomy" id="158836"/>
    <lineage>
        <taxon>Bacteria</taxon>
        <taxon>Pseudomonadati</taxon>
        <taxon>Pseudomonadota</taxon>
        <taxon>Gammaproteobacteria</taxon>
        <taxon>Enterobacterales</taxon>
        <taxon>Enterobacteriaceae</taxon>
        <taxon>Enterobacter</taxon>
        <taxon>Enterobacter cloacae complex</taxon>
    </lineage>
</organism>
<dbReference type="InterPro" id="IPR014966">
    <property type="entry name" value="FRG-dom"/>
</dbReference>